<proteinExistence type="predicted"/>
<feature type="transmembrane region" description="Helical" evidence="1">
    <location>
        <begin position="46"/>
        <end position="64"/>
    </location>
</feature>
<dbReference type="Proteomes" id="UP001319104">
    <property type="component" value="Unassembled WGS sequence"/>
</dbReference>
<comment type="caution">
    <text evidence="2">The sequence shown here is derived from an EMBL/GenBank/DDBJ whole genome shotgun (WGS) entry which is preliminary data.</text>
</comment>
<feature type="transmembrane region" description="Helical" evidence="1">
    <location>
        <begin position="76"/>
        <end position="95"/>
    </location>
</feature>
<evidence type="ECO:0000313" key="2">
    <source>
        <dbReference type="EMBL" id="MBS9525017.1"/>
    </source>
</evidence>
<feature type="transmembrane region" description="Helical" evidence="1">
    <location>
        <begin position="6"/>
        <end position="25"/>
    </location>
</feature>
<organism evidence="2 3">
    <name type="scientific">Litoribacter ruber</name>
    <dbReference type="NCBI Taxonomy" id="702568"/>
    <lineage>
        <taxon>Bacteria</taxon>
        <taxon>Pseudomonadati</taxon>
        <taxon>Bacteroidota</taxon>
        <taxon>Cytophagia</taxon>
        <taxon>Cytophagales</taxon>
        <taxon>Cyclobacteriaceae</taxon>
        <taxon>Litoribacter</taxon>
    </lineage>
</organism>
<keyword evidence="3" id="KW-1185">Reference proteome</keyword>
<protein>
    <submittedName>
        <fullName evidence="2">DUF3784 domain-containing protein</fullName>
    </submittedName>
</protein>
<sequence length="99" mass="11012">MQSIYIGLFFKAIGILVRFFPGLIAGYNQLSSREKDNALTNGLHKFMSTVFSIMGALAILAHFVAEWTDMPSLKNIAILVTLIGVVVMVVFSQIFTKER</sequence>
<gene>
    <name evidence="2" type="ORF">KI659_13440</name>
</gene>
<reference evidence="2 3" key="1">
    <citation type="submission" date="2021-05" db="EMBL/GenBank/DDBJ databases">
        <authorList>
            <person name="Zhang Z.D."/>
            <person name="Osman G."/>
        </authorList>
    </citation>
    <scope>NUCLEOTIDE SEQUENCE [LARGE SCALE GENOMIC DNA]</scope>
    <source>
        <strain evidence="2 3">KCTC 32217</strain>
    </source>
</reference>
<dbReference type="Pfam" id="PF12650">
    <property type="entry name" value="DUF3784"/>
    <property type="match status" value="1"/>
</dbReference>
<dbReference type="RefSeq" id="WP_213945867.1">
    <property type="nucleotide sequence ID" value="NZ_JAHCMY010000007.1"/>
</dbReference>
<accession>A0AAP2CIW5</accession>
<keyword evidence="1" id="KW-0812">Transmembrane</keyword>
<dbReference type="InterPro" id="IPR017259">
    <property type="entry name" value="UCP037672"/>
</dbReference>
<dbReference type="AlphaFoldDB" id="A0AAP2CIW5"/>
<keyword evidence="1" id="KW-1133">Transmembrane helix</keyword>
<evidence type="ECO:0000256" key="1">
    <source>
        <dbReference type="SAM" id="Phobius"/>
    </source>
</evidence>
<name>A0AAP2CIW5_9BACT</name>
<evidence type="ECO:0000313" key="3">
    <source>
        <dbReference type="Proteomes" id="UP001319104"/>
    </source>
</evidence>
<keyword evidence="1" id="KW-0472">Membrane</keyword>
<dbReference type="EMBL" id="JAHCMY010000007">
    <property type="protein sequence ID" value="MBS9525017.1"/>
    <property type="molecule type" value="Genomic_DNA"/>
</dbReference>